<proteinExistence type="predicted"/>
<gene>
    <name evidence="1" type="ORF">PAECIP111893_04246</name>
</gene>
<accession>A0ABN8GSW0</accession>
<evidence type="ECO:0000313" key="1">
    <source>
        <dbReference type="EMBL" id="CAH1217270.1"/>
    </source>
</evidence>
<name>A0ABN8GSW0_9BACL</name>
<sequence length="102" mass="11654">MMNHMYIRHAVGSKLLLDSKAHIASYEIESEGTSSWKFIIHITDEQAAEQVLQHKDEINLFVVESSNPQHKTWYYSSKGTVRYDKANALLIVVANAKLDYSV</sequence>
<keyword evidence="2" id="KW-1185">Reference proteome</keyword>
<organism evidence="1 2">
    <name type="scientific">Paenibacillus plantiphilus</name>
    <dbReference type="NCBI Taxonomy" id="2905650"/>
    <lineage>
        <taxon>Bacteria</taxon>
        <taxon>Bacillati</taxon>
        <taxon>Bacillota</taxon>
        <taxon>Bacilli</taxon>
        <taxon>Bacillales</taxon>
        <taxon>Paenibacillaceae</taxon>
        <taxon>Paenibacillus</taxon>
    </lineage>
</organism>
<evidence type="ECO:0000313" key="2">
    <source>
        <dbReference type="Proteomes" id="UP000838686"/>
    </source>
</evidence>
<protein>
    <submittedName>
        <fullName evidence="1">Uncharacterized protein</fullName>
    </submittedName>
</protein>
<dbReference type="EMBL" id="CAKMMF010000028">
    <property type="protein sequence ID" value="CAH1217270.1"/>
    <property type="molecule type" value="Genomic_DNA"/>
</dbReference>
<comment type="caution">
    <text evidence="1">The sequence shown here is derived from an EMBL/GenBank/DDBJ whole genome shotgun (WGS) entry which is preliminary data.</text>
</comment>
<dbReference type="Proteomes" id="UP000838686">
    <property type="component" value="Unassembled WGS sequence"/>
</dbReference>
<reference evidence="1" key="1">
    <citation type="submission" date="2022-01" db="EMBL/GenBank/DDBJ databases">
        <authorList>
            <person name="Criscuolo A."/>
        </authorList>
    </citation>
    <scope>NUCLEOTIDE SEQUENCE</scope>
    <source>
        <strain evidence="1">CIP111893</strain>
    </source>
</reference>
<dbReference type="RefSeq" id="WP_236344634.1">
    <property type="nucleotide sequence ID" value="NZ_CAKMMF010000028.1"/>
</dbReference>